<evidence type="ECO:0000313" key="1">
    <source>
        <dbReference type="EMBL" id="KAG0562123.1"/>
    </source>
</evidence>
<dbReference type="EMBL" id="CM026430">
    <property type="protein sequence ID" value="KAG0562123.1"/>
    <property type="molecule type" value="Genomic_DNA"/>
</dbReference>
<sequence>MSHLGFQIQKQSCTNPSSEISVPICKHKLPLYCTISISSTPEAGVHYSVVGYPYPDAMKPSVSAQKQKAKAKASNSLAQQPWKPVKDLTYSAPKKRGKKDLTNLNYVHYFPSHKILHYWILKGYTNGT</sequence>
<proteinExistence type="predicted"/>
<reference evidence="1" key="1">
    <citation type="submission" date="2020-06" db="EMBL/GenBank/DDBJ databases">
        <title>WGS assembly of Ceratodon purpureus strain R40.</title>
        <authorList>
            <person name="Carey S.B."/>
            <person name="Jenkins J."/>
            <person name="Shu S."/>
            <person name="Lovell J.T."/>
            <person name="Sreedasyam A."/>
            <person name="Maumus F."/>
            <person name="Tiley G.P."/>
            <person name="Fernandez-Pozo N."/>
            <person name="Barry K."/>
            <person name="Chen C."/>
            <person name="Wang M."/>
            <person name="Lipzen A."/>
            <person name="Daum C."/>
            <person name="Saski C.A."/>
            <person name="Payton A.C."/>
            <person name="Mcbreen J.C."/>
            <person name="Conrad R.E."/>
            <person name="Kollar L.M."/>
            <person name="Olsson S."/>
            <person name="Huttunen S."/>
            <person name="Landis J.B."/>
            <person name="Wickett N.J."/>
            <person name="Johnson M.G."/>
            <person name="Rensing S.A."/>
            <person name="Grimwood J."/>
            <person name="Schmutz J."/>
            <person name="Mcdaniel S.F."/>
        </authorList>
    </citation>
    <scope>NUCLEOTIDE SEQUENCE</scope>
    <source>
        <strain evidence="1">R40</strain>
    </source>
</reference>
<gene>
    <name evidence="1" type="ORF">KC19_9G120200</name>
</gene>
<protein>
    <submittedName>
        <fullName evidence="1">Uncharacterized protein</fullName>
    </submittedName>
</protein>
<dbReference type="Proteomes" id="UP000822688">
    <property type="component" value="Chromosome 9"/>
</dbReference>
<organism evidence="1 2">
    <name type="scientific">Ceratodon purpureus</name>
    <name type="common">Fire moss</name>
    <name type="synonym">Dicranum purpureum</name>
    <dbReference type="NCBI Taxonomy" id="3225"/>
    <lineage>
        <taxon>Eukaryota</taxon>
        <taxon>Viridiplantae</taxon>
        <taxon>Streptophyta</taxon>
        <taxon>Embryophyta</taxon>
        <taxon>Bryophyta</taxon>
        <taxon>Bryophytina</taxon>
        <taxon>Bryopsida</taxon>
        <taxon>Dicranidae</taxon>
        <taxon>Pseudoditrichales</taxon>
        <taxon>Ditrichaceae</taxon>
        <taxon>Ceratodon</taxon>
    </lineage>
</organism>
<accession>A0A8T0GT78</accession>
<keyword evidence="2" id="KW-1185">Reference proteome</keyword>
<dbReference type="AlphaFoldDB" id="A0A8T0GT78"/>
<name>A0A8T0GT78_CERPU</name>
<evidence type="ECO:0000313" key="2">
    <source>
        <dbReference type="Proteomes" id="UP000822688"/>
    </source>
</evidence>
<comment type="caution">
    <text evidence="1">The sequence shown here is derived from an EMBL/GenBank/DDBJ whole genome shotgun (WGS) entry which is preliminary data.</text>
</comment>